<keyword evidence="8" id="KW-1185">Reference proteome</keyword>
<dbReference type="GO" id="GO:0043138">
    <property type="term" value="F:3'-5' DNA helicase activity"/>
    <property type="evidence" value="ECO:0007669"/>
    <property type="project" value="UniProtKB-EC"/>
</dbReference>
<dbReference type="InterPro" id="IPR000212">
    <property type="entry name" value="DNA_helicase_UvrD/REP"/>
</dbReference>
<dbReference type="GO" id="GO:0005829">
    <property type="term" value="C:cytosol"/>
    <property type="evidence" value="ECO:0007669"/>
    <property type="project" value="TreeGrafter"/>
</dbReference>
<evidence type="ECO:0000259" key="6">
    <source>
        <dbReference type="PROSITE" id="PS51198"/>
    </source>
</evidence>
<organism evidence="7 8">
    <name type="scientific">Clostridium muellerianum</name>
    <dbReference type="NCBI Taxonomy" id="2716538"/>
    <lineage>
        <taxon>Bacteria</taxon>
        <taxon>Bacillati</taxon>
        <taxon>Bacillota</taxon>
        <taxon>Clostridia</taxon>
        <taxon>Eubacteriales</taxon>
        <taxon>Clostridiaceae</taxon>
        <taxon>Clostridium</taxon>
    </lineage>
</organism>
<keyword evidence="1 5" id="KW-0547">Nucleotide-binding</keyword>
<dbReference type="PANTHER" id="PTHR11070:SF17">
    <property type="entry name" value="DNA HELICASE IV"/>
    <property type="match status" value="1"/>
</dbReference>
<evidence type="ECO:0000256" key="2">
    <source>
        <dbReference type="ARBA" id="ARBA00022801"/>
    </source>
</evidence>
<reference evidence="7 8" key="2">
    <citation type="submission" date="2020-06" db="EMBL/GenBank/DDBJ databases">
        <title>Complete Genome Sequence of Clostridium muelleri sp. nov. P21T, an Acid-Alcohol Producing Acetogen Isolated from Old Hay.</title>
        <authorList>
            <person name="Duncan K.E."/>
            <person name="Tanner R.S."/>
        </authorList>
    </citation>
    <scope>NUCLEOTIDE SEQUENCE [LARGE SCALE GENOMIC DNA]</scope>
    <source>
        <strain evidence="7 8">P21</strain>
    </source>
</reference>
<dbReference type="Gene3D" id="3.40.50.300">
    <property type="entry name" value="P-loop containing nucleotide triphosphate hydrolases"/>
    <property type="match status" value="3"/>
</dbReference>
<reference evidence="7 8" key="1">
    <citation type="submission" date="2020-04" db="EMBL/GenBank/DDBJ databases">
        <authorList>
            <person name="Doyle D.A."/>
        </authorList>
    </citation>
    <scope>NUCLEOTIDE SEQUENCE [LARGE SCALE GENOMIC DNA]</scope>
    <source>
        <strain evidence="7 8">P21</strain>
    </source>
</reference>
<dbReference type="PROSITE" id="PS51198">
    <property type="entry name" value="UVRD_HELICASE_ATP_BIND"/>
    <property type="match status" value="1"/>
</dbReference>
<dbReference type="GO" id="GO:0005524">
    <property type="term" value="F:ATP binding"/>
    <property type="evidence" value="ECO:0007669"/>
    <property type="project" value="UniProtKB-UniRule"/>
</dbReference>
<evidence type="ECO:0000256" key="1">
    <source>
        <dbReference type="ARBA" id="ARBA00022741"/>
    </source>
</evidence>
<dbReference type="EMBL" id="JABBNI010000065">
    <property type="protein sequence ID" value="NMM65327.1"/>
    <property type="molecule type" value="Genomic_DNA"/>
</dbReference>
<dbReference type="GO" id="GO:0016787">
    <property type="term" value="F:hydrolase activity"/>
    <property type="evidence" value="ECO:0007669"/>
    <property type="project" value="UniProtKB-UniRule"/>
</dbReference>
<evidence type="ECO:0000256" key="5">
    <source>
        <dbReference type="PROSITE-ProRule" id="PRU00560"/>
    </source>
</evidence>
<comment type="caution">
    <text evidence="7">The sequence shown here is derived from an EMBL/GenBank/DDBJ whole genome shotgun (WGS) entry which is preliminary data.</text>
</comment>
<dbReference type="Pfam" id="PF00580">
    <property type="entry name" value="UvrD-helicase"/>
    <property type="match status" value="1"/>
</dbReference>
<dbReference type="GO" id="GO:0003677">
    <property type="term" value="F:DNA binding"/>
    <property type="evidence" value="ECO:0007669"/>
    <property type="project" value="InterPro"/>
</dbReference>
<gene>
    <name evidence="7" type="ORF">HBE96_22375</name>
</gene>
<dbReference type="AlphaFoldDB" id="A0A7Y0HR06"/>
<dbReference type="PANTHER" id="PTHR11070">
    <property type="entry name" value="UVRD / RECB / PCRA DNA HELICASE FAMILY MEMBER"/>
    <property type="match status" value="1"/>
</dbReference>
<dbReference type="InterPro" id="IPR013986">
    <property type="entry name" value="DExx_box_DNA_helicase_dom_sf"/>
</dbReference>
<feature type="domain" description="UvrD-like helicase ATP-binding" evidence="6">
    <location>
        <begin position="209"/>
        <end position="565"/>
    </location>
</feature>
<keyword evidence="4 5" id="KW-0067">ATP-binding</keyword>
<dbReference type="InterPro" id="IPR014016">
    <property type="entry name" value="UvrD-like_ATP-bd"/>
</dbReference>
<keyword evidence="3 5" id="KW-0347">Helicase</keyword>
<protein>
    <submittedName>
        <fullName evidence="7">AAA family ATPase</fullName>
    </submittedName>
</protein>
<evidence type="ECO:0000313" key="8">
    <source>
        <dbReference type="Proteomes" id="UP000537131"/>
    </source>
</evidence>
<accession>A0A7Y0HR06</accession>
<feature type="binding site" evidence="5">
    <location>
        <begin position="230"/>
        <end position="237"/>
    </location>
    <ligand>
        <name>ATP</name>
        <dbReference type="ChEBI" id="CHEBI:30616"/>
    </ligand>
</feature>
<keyword evidence="2 5" id="KW-0378">Hydrolase</keyword>
<dbReference type="SUPFAM" id="SSF52540">
    <property type="entry name" value="P-loop containing nucleoside triphosphate hydrolases"/>
    <property type="match status" value="1"/>
</dbReference>
<dbReference type="Proteomes" id="UP000537131">
    <property type="component" value="Unassembled WGS sequence"/>
</dbReference>
<dbReference type="Gene3D" id="1.10.10.160">
    <property type="match status" value="1"/>
</dbReference>
<evidence type="ECO:0000256" key="3">
    <source>
        <dbReference type="ARBA" id="ARBA00022806"/>
    </source>
</evidence>
<evidence type="ECO:0000313" key="7">
    <source>
        <dbReference type="EMBL" id="NMM65327.1"/>
    </source>
</evidence>
<name>A0A7Y0HR06_9CLOT</name>
<dbReference type="GO" id="GO:0000725">
    <property type="term" value="P:recombinational repair"/>
    <property type="evidence" value="ECO:0007669"/>
    <property type="project" value="TreeGrafter"/>
</dbReference>
<dbReference type="InterPro" id="IPR027785">
    <property type="entry name" value="UvrD-like_helicase_C"/>
</dbReference>
<dbReference type="InterPro" id="IPR027417">
    <property type="entry name" value="P-loop_NTPase"/>
</dbReference>
<dbReference type="RefSeq" id="WP_169299916.1">
    <property type="nucleotide sequence ID" value="NZ_JABBNI010000065.1"/>
</dbReference>
<evidence type="ECO:0000256" key="4">
    <source>
        <dbReference type="ARBA" id="ARBA00022840"/>
    </source>
</evidence>
<dbReference type="Pfam" id="PF13538">
    <property type="entry name" value="UvrD_C_2"/>
    <property type="match status" value="1"/>
</dbReference>
<proteinExistence type="predicted"/>
<sequence length="710" mass="83027">MENSELEIELKKEIELTLEKENLKQIISEIRDQTLDFIEKRKYISNYIINFRKKKVEEYKDDEDEIVKYFDHELFVKEEAFKFIDRKLRELTILSASPYFGKITFEDEDGTESIYIGRFGMSKNDDYEPLIVDWRSPISALFYTGSLGEASYKAPMGEVKANILAKRQFIIRKAKLMGLFDSSVDVKDEVLQMVLSKNAGEKLKDIVMTIQKEQDEIIRQSRNGAVIVDGVAGSGKTTVALHRVAYLLYNYRKVLQDKVLILGPNSIFMDYISTVLPSLGEIGVKQFTFKEFALDLLNLNDIMQFKEYMEKVLNCDRDFIDEVTYKGSTRYIKDIDTLIEKLEYNCFETRQVKFDDKVISTKEEIEEMFNFHFKSMPLFRRSKKIKRILISKIKDHRNNLVRKLEKEYEDKIKSLSKEELLIQQNNLSFIRKNKIREIIKRVIEVKNELKWIDSPDVVNIYNQFNNNKRFTYDDLAPMLYLKIKLEGLKYKSEIKHIVIDEAQDYSMLQFIVLKELTGCKSFTIVGDTNQRIVPIEGKVAMLELNIAFNDLDIYNFKLNKSYRATKQIMDFANKYLKSNKTVPLVRNGEKVLKKQVNSIDELVDKIVNNIIELKKKEYESIAVVCRDSNSSETIGRLIKGKLHISVLDEENIIYSGGEVILPSYFAKGLEFDAVILIDDEKFNNKEDKLKYVMATRALHELYVYRTSSIK</sequence>